<accession>A0A3P6ASQ3</accession>
<name>A0A3P6ASQ3_BRAOL</name>
<evidence type="ECO:0000313" key="2">
    <source>
        <dbReference type="EMBL" id="VDC94377.1"/>
    </source>
</evidence>
<feature type="compositionally biased region" description="Polar residues" evidence="1">
    <location>
        <begin position="20"/>
        <end position="39"/>
    </location>
</feature>
<evidence type="ECO:0000256" key="1">
    <source>
        <dbReference type="SAM" id="MobiDB-lite"/>
    </source>
</evidence>
<reference evidence="2" key="1">
    <citation type="submission" date="2018-11" db="EMBL/GenBank/DDBJ databases">
        <authorList>
            <consortium name="Genoscope - CEA"/>
            <person name="William W."/>
        </authorList>
    </citation>
    <scope>NUCLEOTIDE SEQUENCE</scope>
</reference>
<dbReference type="EMBL" id="LR031872">
    <property type="protein sequence ID" value="VDC94377.1"/>
    <property type="molecule type" value="Genomic_DNA"/>
</dbReference>
<sequence length="45" mass="5354">MLEEHKKRFTFRFTERDNGPSPSTRPTGDNHRFTSSTTTHGERRF</sequence>
<dbReference type="AlphaFoldDB" id="A0A3P6ASQ3"/>
<gene>
    <name evidence="2" type="ORF">BOLC3T17719H</name>
</gene>
<protein>
    <submittedName>
        <fullName evidence="2">Uncharacterized protein</fullName>
    </submittedName>
</protein>
<organism evidence="2">
    <name type="scientific">Brassica oleracea</name>
    <name type="common">Wild cabbage</name>
    <dbReference type="NCBI Taxonomy" id="3712"/>
    <lineage>
        <taxon>Eukaryota</taxon>
        <taxon>Viridiplantae</taxon>
        <taxon>Streptophyta</taxon>
        <taxon>Embryophyta</taxon>
        <taxon>Tracheophyta</taxon>
        <taxon>Spermatophyta</taxon>
        <taxon>Magnoliopsida</taxon>
        <taxon>eudicotyledons</taxon>
        <taxon>Gunneridae</taxon>
        <taxon>Pentapetalae</taxon>
        <taxon>rosids</taxon>
        <taxon>malvids</taxon>
        <taxon>Brassicales</taxon>
        <taxon>Brassicaceae</taxon>
        <taxon>Brassiceae</taxon>
        <taxon>Brassica</taxon>
    </lineage>
</organism>
<feature type="region of interest" description="Disordered" evidence="1">
    <location>
        <begin position="1"/>
        <end position="45"/>
    </location>
</feature>
<proteinExistence type="predicted"/>